<dbReference type="AlphaFoldDB" id="A0A1G1VAG5"/>
<evidence type="ECO:0000256" key="4">
    <source>
        <dbReference type="ARBA" id="ARBA00022980"/>
    </source>
</evidence>
<dbReference type="Proteomes" id="UP000178319">
    <property type="component" value="Unassembled WGS sequence"/>
</dbReference>
<sequence>MTTRSEKKKSRARRTRARLDTGTKPRLSVFVSNTHIYAQIIDDKNGKTLTSASDKDINLRGKNNDIAQKVGEVIGQKAKEHKIKEVIFDRGAKPYHGRIKALAEGARKELKF</sequence>
<dbReference type="EMBL" id="MHBZ01000001">
    <property type="protein sequence ID" value="OGY12376.1"/>
    <property type="molecule type" value="Genomic_DNA"/>
</dbReference>
<dbReference type="CDD" id="cd00432">
    <property type="entry name" value="Ribosomal_L18_L5e"/>
    <property type="match status" value="1"/>
</dbReference>
<feature type="region of interest" description="Disordered" evidence="8">
    <location>
        <begin position="1"/>
        <end position="21"/>
    </location>
</feature>
<comment type="similarity">
    <text evidence="1 7">Belongs to the universal ribosomal protein uL18 family.</text>
</comment>
<comment type="subunit">
    <text evidence="7">Part of the 50S ribosomal subunit; part of the 5S rRNA/L5/L18/L25 subcomplex. Contacts the 5S and 23S rRNAs.</text>
</comment>
<organism evidence="9 10">
    <name type="scientific">Candidatus Blackburnbacteria bacterium RIFCSPHIGHO2_02_FULL_44_20</name>
    <dbReference type="NCBI Taxonomy" id="1797516"/>
    <lineage>
        <taxon>Bacteria</taxon>
        <taxon>Candidatus Blackburniibacteriota</taxon>
    </lineage>
</organism>
<evidence type="ECO:0000256" key="1">
    <source>
        <dbReference type="ARBA" id="ARBA00007116"/>
    </source>
</evidence>
<keyword evidence="2 7" id="KW-0699">rRNA-binding</keyword>
<dbReference type="FunFam" id="3.30.420.100:FF:000001">
    <property type="entry name" value="50S ribosomal protein L18"/>
    <property type="match status" value="1"/>
</dbReference>
<evidence type="ECO:0000313" key="9">
    <source>
        <dbReference type="EMBL" id="OGY12376.1"/>
    </source>
</evidence>
<dbReference type="NCBIfam" id="TIGR00060">
    <property type="entry name" value="L18_bact"/>
    <property type="match status" value="1"/>
</dbReference>
<accession>A0A1G1VAG5</accession>
<keyword evidence="3 7" id="KW-0694">RNA-binding</keyword>
<evidence type="ECO:0000256" key="8">
    <source>
        <dbReference type="SAM" id="MobiDB-lite"/>
    </source>
</evidence>
<dbReference type="InterPro" id="IPR057268">
    <property type="entry name" value="Ribosomal_L18"/>
</dbReference>
<dbReference type="GO" id="GO:0005737">
    <property type="term" value="C:cytoplasm"/>
    <property type="evidence" value="ECO:0007669"/>
    <property type="project" value="UniProtKB-ARBA"/>
</dbReference>
<dbReference type="GO" id="GO:0003735">
    <property type="term" value="F:structural constituent of ribosome"/>
    <property type="evidence" value="ECO:0007669"/>
    <property type="project" value="InterPro"/>
</dbReference>
<evidence type="ECO:0000256" key="6">
    <source>
        <dbReference type="ARBA" id="ARBA00035197"/>
    </source>
</evidence>
<dbReference type="PANTHER" id="PTHR12899">
    <property type="entry name" value="39S RIBOSOMAL PROTEIN L18, MITOCHONDRIAL"/>
    <property type="match status" value="1"/>
</dbReference>
<name>A0A1G1VAG5_9BACT</name>
<dbReference type="InterPro" id="IPR005484">
    <property type="entry name" value="Ribosomal_uL18_bac/plant/anim"/>
</dbReference>
<comment type="caution">
    <text evidence="9">The sequence shown here is derived from an EMBL/GenBank/DDBJ whole genome shotgun (WGS) entry which is preliminary data.</text>
</comment>
<dbReference type="Pfam" id="PF00861">
    <property type="entry name" value="Ribosomal_L18p"/>
    <property type="match status" value="1"/>
</dbReference>
<proteinExistence type="inferred from homology"/>
<dbReference type="GO" id="GO:0005840">
    <property type="term" value="C:ribosome"/>
    <property type="evidence" value="ECO:0007669"/>
    <property type="project" value="UniProtKB-KW"/>
</dbReference>
<dbReference type="GO" id="GO:0008097">
    <property type="term" value="F:5S rRNA binding"/>
    <property type="evidence" value="ECO:0007669"/>
    <property type="project" value="TreeGrafter"/>
</dbReference>
<dbReference type="HAMAP" id="MF_01337_B">
    <property type="entry name" value="Ribosomal_uL18_B"/>
    <property type="match status" value="1"/>
</dbReference>
<dbReference type="PANTHER" id="PTHR12899:SF3">
    <property type="entry name" value="LARGE RIBOSOMAL SUBUNIT PROTEIN UL18M"/>
    <property type="match status" value="1"/>
</dbReference>
<keyword evidence="5 7" id="KW-0687">Ribonucleoprotein</keyword>
<dbReference type="GO" id="GO:1990904">
    <property type="term" value="C:ribonucleoprotein complex"/>
    <property type="evidence" value="ECO:0007669"/>
    <property type="project" value="UniProtKB-KW"/>
</dbReference>
<dbReference type="GO" id="GO:0006412">
    <property type="term" value="P:translation"/>
    <property type="evidence" value="ECO:0007669"/>
    <property type="project" value="UniProtKB-UniRule"/>
</dbReference>
<evidence type="ECO:0000256" key="5">
    <source>
        <dbReference type="ARBA" id="ARBA00023274"/>
    </source>
</evidence>
<protein>
    <recommendedName>
        <fullName evidence="6 7">Large ribosomal subunit protein uL18</fullName>
    </recommendedName>
</protein>
<evidence type="ECO:0000256" key="3">
    <source>
        <dbReference type="ARBA" id="ARBA00022884"/>
    </source>
</evidence>
<comment type="function">
    <text evidence="7">This is one of the proteins that bind and probably mediate the attachment of the 5S RNA into the large ribosomal subunit, where it forms part of the central protuberance.</text>
</comment>
<reference evidence="9 10" key="1">
    <citation type="journal article" date="2016" name="Nat. Commun.">
        <title>Thousands of microbial genomes shed light on interconnected biogeochemical processes in an aquifer system.</title>
        <authorList>
            <person name="Anantharaman K."/>
            <person name="Brown C.T."/>
            <person name="Hug L.A."/>
            <person name="Sharon I."/>
            <person name="Castelle C.J."/>
            <person name="Probst A.J."/>
            <person name="Thomas B.C."/>
            <person name="Singh A."/>
            <person name="Wilkins M.J."/>
            <person name="Karaoz U."/>
            <person name="Brodie E.L."/>
            <person name="Williams K.H."/>
            <person name="Hubbard S.S."/>
            <person name="Banfield J.F."/>
        </authorList>
    </citation>
    <scope>NUCLEOTIDE SEQUENCE [LARGE SCALE GENOMIC DNA]</scope>
</reference>
<dbReference type="Gene3D" id="3.30.420.100">
    <property type="match status" value="1"/>
</dbReference>
<dbReference type="STRING" id="1797516.A3D26_01975"/>
<evidence type="ECO:0000256" key="7">
    <source>
        <dbReference type="HAMAP-Rule" id="MF_01337"/>
    </source>
</evidence>
<dbReference type="SUPFAM" id="SSF53137">
    <property type="entry name" value="Translational machinery components"/>
    <property type="match status" value="1"/>
</dbReference>
<feature type="compositionally biased region" description="Basic residues" evidence="8">
    <location>
        <begin position="1"/>
        <end position="16"/>
    </location>
</feature>
<dbReference type="InterPro" id="IPR004389">
    <property type="entry name" value="Ribosomal_uL18_bac-type"/>
</dbReference>
<keyword evidence="4 7" id="KW-0689">Ribosomal protein</keyword>
<gene>
    <name evidence="7" type="primary">rplR</name>
    <name evidence="9" type="ORF">A3D26_01975</name>
</gene>
<evidence type="ECO:0000256" key="2">
    <source>
        <dbReference type="ARBA" id="ARBA00022730"/>
    </source>
</evidence>
<evidence type="ECO:0000313" key="10">
    <source>
        <dbReference type="Proteomes" id="UP000178319"/>
    </source>
</evidence>